<keyword evidence="2 18" id="KW-0723">Serine/threonine-protein kinase</keyword>
<evidence type="ECO:0000256" key="16">
    <source>
        <dbReference type="ARBA" id="ARBA00047899"/>
    </source>
</evidence>
<evidence type="ECO:0000256" key="11">
    <source>
        <dbReference type="ARBA" id="ARBA00022989"/>
    </source>
</evidence>
<gene>
    <name evidence="23" type="primary">LECRK1_11</name>
    <name evidence="23" type="ORF">CK203_049736</name>
</gene>
<dbReference type="FunFam" id="1.10.510.10:FF:000237">
    <property type="entry name" value="G-type lectin S-receptor-like serine/threonine-protein kinase"/>
    <property type="match status" value="1"/>
</dbReference>
<evidence type="ECO:0000259" key="21">
    <source>
        <dbReference type="PROSITE" id="PS50011"/>
    </source>
</evidence>
<dbReference type="GO" id="GO:0030246">
    <property type="term" value="F:carbohydrate binding"/>
    <property type="evidence" value="ECO:0007669"/>
    <property type="project" value="UniProtKB-KW"/>
</dbReference>
<evidence type="ECO:0000313" key="24">
    <source>
        <dbReference type="Proteomes" id="UP000288805"/>
    </source>
</evidence>
<comment type="subcellular location">
    <subcellularLocation>
        <location evidence="1">Membrane</location>
        <topology evidence="1">Single-pass type I membrane protein</topology>
    </subcellularLocation>
</comment>
<dbReference type="Gene3D" id="3.30.200.20">
    <property type="entry name" value="Phosphorylase Kinase, domain 1"/>
    <property type="match status" value="1"/>
</dbReference>
<dbReference type="SMART" id="SM00220">
    <property type="entry name" value="S_TKc"/>
    <property type="match status" value="1"/>
</dbReference>
<comment type="catalytic activity">
    <reaction evidence="17 18">
        <text>L-seryl-[protein] + ATP = O-phospho-L-seryl-[protein] + ADP + H(+)</text>
        <dbReference type="Rhea" id="RHEA:17989"/>
        <dbReference type="Rhea" id="RHEA-COMP:9863"/>
        <dbReference type="Rhea" id="RHEA-COMP:11604"/>
        <dbReference type="ChEBI" id="CHEBI:15378"/>
        <dbReference type="ChEBI" id="CHEBI:29999"/>
        <dbReference type="ChEBI" id="CHEBI:30616"/>
        <dbReference type="ChEBI" id="CHEBI:83421"/>
        <dbReference type="ChEBI" id="CHEBI:456216"/>
        <dbReference type="EC" id="2.7.11.1"/>
    </reaction>
</comment>
<evidence type="ECO:0000256" key="19">
    <source>
        <dbReference type="PROSITE-ProRule" id="PRU10141"/>
    </source>
</evidence>
<dbReference type="PIRSF" id="PIRSF000641">
    <property type="entry name" value="SRK"/>
    <property type="match status" value="1"/>
</dbReference>
<dbReference type="InterPro" id="IPR017441">
    <property type="entry name" value="Protein_kinase_ATP_BS"/>
</dbReference>
<evidence type="ECO:0000256" key="7">
    <source>
        <dbReference type="ARBA" id="ARBA00022734"/>
    </source>
</evidence>
<evidence type="ECO:0000256" key="6">
    <source>
        <dbReference type="ARBA" id="ARBA00022729"/>
    </source>
</evidence>
<dbReference type="GO" id="GO:0106310">
    <property type="term" value="F:protein serine kinase activity"/>
    <property type="evidence" value="ECO:0007669"/>
    <property type="project" value="RHEA"/>
</dbReference>
<feature type="signal peptide" evidence="20">
    <location>
        <begin position="1"/>
        <end position="20"/>
    </location>
</feature>
<evidence type="ECO:0000256" key="3">
    <source>
        <dbReference type="ARBA" id="ARBA00022536"/>
    </source>
</evidence>
<evidence type="ECO:0000256" key="12">
    <source>
        <dbReference type="ARBA" id="ARBA00023136"/>
    </source>
</evidence>
<dbReference type="Gene3D" id="1.10.510.10">
    <property type="entry name" value="Transferase(Phosphotransferase) domain 1"/>
    <property type="match status" value="1"/>
</dbReference>
<dbReference type="Pfam" id="PF00069">
    <property type="entry name" value="Pkinase"/>
    <property type="match status" value="1"/>
</dbReference>
<keyword evidence="15" id="KW-0325">Glycoprotein</keyword>
<evidence type="ECO:0000256" key="14">
    <source>
        <dbReference type="ARBA" id="ARBA00023170"/>
    </source>
</evidence>
<keyword evidence="6 20" id="KW-0732">Signal</keyword>
<dbReference type="InterPro" id="IPR001480">
    <property type="entry name" value="Bulb-type_lectin_dom"/>
</dbReference>
<evidence type="ECO:0000256" key="8">
    <source>
        <dbReference type="ARBA" id="ARBA00022741"/>
    </source>
</evidence>
<keyword evidence="12" id="KW-0472">Membrane</keyword>
<evidence type="ECO:0000313" key="23">
    <source>
        <dbReference type="EMBL" id="RVW78095.1"/>
    </source>
</evidence>
<proteinExistence type="inferred from homology"/>
<evidence type="ECO:0000256" key="1">
    <source>
        <dbReference type="ARBA" id="ARBA00004479"/>
    </source>
</evidence>
<keyword evidence="4 18" id="KW-0808">Transferase</keyword>
<evidence type="ECO:0000256" key="17">
    <source>
        <dbReference type="ARBA" id="ARBA00048679"/>
    </source>
</evidence>
<dbReference type="FunFam" id="2.90.10.10:FF:000026">
    <property type="entry name" value="Serine/threonine-protein kinase"/>
    <property type="match status" value="1"/>
</dbReference>
<dbReference type="PROSITE" id="PS50927">
    <property type="entry name" value="BULB_LECTIN"/>
    <property type="match status" value="1"/>
</dbReference>
<dbReference type="Pfam" id="PF01453">
    <property type="entry name" value="B_lectin"/>
    <property type="match status" value="1"/>
</dbReference>
<comment type="catalytic activity">
    <reaction evidence="16 18">
        <text>L-threonyl-[protein] + ATP = O-phospho-L-threonyl-[protein] + ADP + H(+)</text>
        <dbReference type="Rhea" id="RHEA:46608"/>
        <dbReference type="Rhea" id="RHEA-COMP:11060"/>
        <dbReference type="Rhea" id="RHEA-COMP:11605"/>
        <dbReference type="ChEBI" id="CHEBI:15378"/>
        <dbReference type="ChEBI" id="CHEBI:30013"/>
        <dbReference type="ChEBI" id="CHEBI:30616"/>
        <dbReference type="ChEBI" id="CHEBI:61977"/>
        <dbReference type="ChEBI" id="CHEBI:456216"/>
        <dbReference type="EC" id="2.7.11.1"/>
    </reaction>
</comment>
<dbReference type="GO" id="GO:0004674">
    <property type="term" value="F:protein serine/threonine kinase activity"/>
    <property type="evidence" value="ECO:0007669"/>
    <property type="project" value="UniProtKB-KW"/>
</dbReference>
<keyword evidence="5" id="KW-0812">Transmembrane</keyword>
<name>A0A438H0S6_VITVI</name>
<sequence length="748" mass="84517">MACIYVVFLLFFVSFEDVGAQEEPPAEFITLESATLSPTIQPTSWLSPSGLFAFGFYPQGSDFLLGIWLMDKERTLSWTAHRDDPPVPLDAKLLTINGKLLLRTRQSEEKVIVESASFALMRDSGNFVVYNKSYHVIWESFKFPTDTILGGQNLTTGVPLFSSLSETNHSTGRFRLDMQADGNLVLYFADSMLSSVDAYWASNTWKAGNSMDHQLYLNDTTGGLVVRNSTNLETRGIIYKGSSSASKTIYSARLSYNGMFQVYSHSFDSNGNDNKTLAWSAVATVNQCQVKGFCGLNSYCTQNDIEPYCYCLPGTDFVDSKQMLLGCLKNFTESSCNNISYSASYHMVREDNLVWDDLPYFKETMTIDECSNGCLEDCNCDVALYDQDGHCSKRALPLKYAKRSRDVQSSAFFKVGVKGIEMKNDTIFFQPLQQRRLLEDGKLGLTEELKMQSFSYKELQKASRNFKEELGKGAFGTVYLGVLQQGKKLVAIKRLEKMVEEGEREFRAEMRAIGRTHHKNLVRLLGYCTEGSRRLLVYEYMSNRSLADILFKSKTRPPWDERVRIALDVARGILYLHEECEAPIIHCDIKPQNILMDDFWTAKISDFGLAKLLMPDQTRTFTGVRGTRGYLAPEWQQNIPISVKADVYSYGIVLLELVCCRRNLEVNVSEPEEIVLSNWAYKCFVAGELHKLLGGEEVERKSLEQMVKLGLWCIQDEPALRPSIKSIVLMLEGITEIAVPPCPTTTSM</sequence>
<dbReference type="InterPro" id="IPR024171">
    <property type="entry name" value="SRK-like_kinase"/>
</dbReference>
<evidence type="ECO:0000256" key="20">
    <source>
        <dbReference type="SAM" id="SignalP"/>
    </source>
</evidence>
<feature type="binding site" evidence="19">
    <location>
        <position position="493"/>
    </location>
    <ligand>
        <name>ATP</name>
        <dbReference type="ChEBI" id="CHEBI:30616"/>
    </ligand>
</feature>
<dbReference type="PROSITE" id="PS50011">
    <property type="entry name" value="PROTEIN_KINASE_DOM"/>
    <property type="match status" value="1"/>
</dbReference>
<reference evidence="23 24" key="1">
    <citation type="journal article" date="2018" name="PLoS Genet.">
        <title>Population sequencing reveals clonal diversity and ancestral inbreeding in the grapevine cultivar Chardonnay.</title>
        <authorList>
            <person name="Roach M.J."/>
            <person name="Johnson D.L."/>
            <person name="Bohlmann J."/>
            <person name="van Vuuren H.J."/>
            <person name="Jones S.J."/>
            <person name="Pretorius I.S."/>
            <person name="Schmidt S.A."/>
            <person name="Borneman A.R."/>
        </authorList>
    </citation>
    <scope>NUCLEOTIDE SEQUENCE [LARGE SCALE GENOMIC DNA]</scope>
    <source>
        <strain evidence="24">cv. Chardonnay</strain>
        <tissue evidence="23">Leaf</tissue>
    </source>
</reference>
<dbReference type="KEGG" id="vvi:100259244"/>
<keyword evidence="3" id="KW-0245">EGF-like domain</keyword>
<dbReference type="InterPro" id="IPR036426">
    <property type="entry name" value="Bulb-type_lectin_dom_sf"/>
</dbReference>
<dbReference type="PANTHER" id="PTHR47976">
    <property type="entry name" value="G-TYPE LECTIN S-RECEPTOR-LIKE SERINE/THREONINE-PROTEIN KINASE SD2-5"/>
    <property type="match status" value="1"/>
</dbReference>
<evidence type="ECO:0000256" key="2">
    <source>
        <dbReference type="ARBA" id="ARBA00022527"/>
    </source>
</evidence>
<evidence type="ECO:0000256" key="10">
    <source>
        <dbReference type="ARBA" id="ARBA00022840"/>
    </source>
</evidence>
<keyword evidence="11" id="KW-1133">Transmembrane helix</keyword>
<dbReference type="GO" id="GO:0016020">
    <property type="term" value="C:membrane"/>
    <property type="evidence" value="ECO:0007669"/>
    <property type="project" value="UniProtKB-SubCell"/>
</dbReference>
<keyword evidence="13" id="KW-1015">Disulfide bond</keyword>
<evidence type="ECO:0000256" key="5">
    <source>
        <dbReference type="ARBA" id="ARBA00022692"/>
    </source>
</evidence>
<dbReference type="SUPFAM" id="SSF51110">
    <property type="entry name" value="alpha-D-mannose-specific plant lectins"/>
    <property type="match status" value="2"/>
</dbReference>
<dbReference type="PANTHER" id="PTHR47976:SF27">
    <property type="entry name" value="RECEPTOR-LIKE SERINE_THREONINE-PROTEIN KINASE"/>
    <property type="match status" value="1"/>
</dbReference>
<keyword evidence="14 23" id="KW-0675">Receptor</keyword>
<dbReference type="EMBL" id="QGNW01000301">
    <property type="protein sequence ID" value="RVW78095.1"/>
    <property type="molecule type" value="Genomic_DNA"/>
</dbReference>
<keyword evidence="7 23" id="KW-0430">Lectin</keyword>
<keyword evidence="9 18" id="KW-0418">Kinase</keyword>
<dbReference type="OrthoDB" id="1668230at2759"/>
<keyword evidence="8 18" id="KW-0547">Nucleotide-binding</keyword>
<dbReference type="PROSITE" id="PS00108">
    <property type="entry name" value="PROTEIN_KINASE_ST"/>
    <property type="match status" value="1"/>
</dbReference>
<dbReference type="SUPFAM" id="SSF56112">
    <property type="entry name" value="Protein kinase-like (PK-like)"/>
    <property type="match status" value="1"/>
</dbReference>
<comment type="caution">
    <text evidence="23">The sequence shown here is derived from an EMBL/GenBank/DDBJ whole genome shotgun (WGS) entry which is preliminary data.</text>
</comment>
<evidence type="ECO:0000256" key="18">
    <source>
        <dbReference type="PIRNR" id="PIRNR000641"/>
    </source>
</evidence>
<dbReference type="InterPro" id="IPR008271">
    <property type="entry name" value="Ser/Thr_kinase_AS"/>
</dbReference>
<dbReference type="InterPro" id="IPR011009">
    <property type="entry name" value="Kinase-like_dom_sf"/>
</dbReference>
<evidence type="ECO:0000256" key="13">
    <source>
        <dbReference type="ARBA" id="ARBA00023157"/>
    </source>
</evidence>
<dbReference type="CDD" id="cd14066">
    <property type="entry name" value="STKc_IRAK"/>
    <property type="match status" value="1"/>
</dbReference>
<dbReference type="EC" id="2.7.11.1" evidence="18"/>
<dbReference type="SMART" id="SM00108">
    <property type="entry name" value="B_lectin"/>
    <property type="match status" value="2"/>
</dbReference>
<evidence type="ECO:0000256" key="15">
    <source>
        <dbReference type="ARBA" id="ARBA00023180"/>
    </source>
</evidence>
<feature type="domain" description="Bulb-type lectin" evidence="22">
    <location>
        <begin position="31"/>
        <end position="199"/>
    </location>
</feature>
<dbReference type="FunFam" id="3.30.200.20:FF:000059">
    <property type="entry name" value="S-receptor-like serine/threonine-protein kinase"/>
    <property type="match status" value="1"/>
</dbReference>
<dbReference type="Proteomes" id="UP000288805">
    <property type="component" value="Unassembled WGS sequence"/>
</dbReference>
<keyword evidence="10 18" id="KW-0067">ATP-binding</keyword>
<dbReference type="InterPro" id="IPR051343">
    <property type="entry name" value="G-type_lectin_kinases/EP1-like"/>
</dbReference>
<protein>
    <recommendedName>
        <fullName evidence="18">Receptor-like serine/threonine-protein kinase</fullName>
        <ecNumber evidence="18">2.7.11.1</ecNumber>
    </recommendedName>
</protein>
<evidence type="ECO:0000256" key="4">
    <source>
        <dbReference type="ARBA" id="ARBA00022679"/>
    </source>
</evidence>
<dbReference type="GO" id="GO:0005524">
    <property type="term" value="F:ATP binding"/>
    <property type="evidence" value="ECO:0007669"/>
    <property type="project" value="UniProtKB-UniRule"/>
</dbReference>
<feature type="chain" id="PRO_5019135152" description="Receptor-like serine/threonine-protein kinase" evidence="20">
    <location>
        <begin position="21"/>
        <end position="748"/>
    </location>
</feature>
<dbReference type="Gene3D" id="2.90.10.10">
    <property type="entry name" value="Bulb-type lectin domain"/>
    <property type="match status" value="1"/>
</dbReference>
<feature type="domain" description="Protein kinase" evidence="21">
    <location>
        <begin position="464"/>
        <end position="734"/>
    </location>
</feature>
<organism evidence="23 24">
    <name type="scientific">Vitis vinifera</name>
    <name type="common">Grape</name>
    <dbReference type="NCBI Taxonomy" id="29760"/>
    <lineage>
        <taxon>Eukaryota</taxon>
        <taxon>Viridiplantae</taxon>
        <taxon>Streptophyta</taxon>
        <taxon>Embryophyta</taxon>
        <taxon>Tracheophyta</taxon>
        <taxon>Spermatophyta</taxon>
        <taxon>Magnoliopsida</taxon>
        <taxon>eudicotyledons</taxon>
        <taxon>Gunneridae</taxon>
        <taxon>Pentapetalae</taxon>
        <taxon>rosids</taxon>
        <taxon>Vitales</taxon>
        <taxon>Vitaceae</taxon>
        <taxon>Viteae</taxon>
        <taxon>Vitis</taxon>
    </lineage>
</organism>
<dbReference type="AlphaFoldDB" id="A0A438H0S6"/>
<comment type="similarity">
    <text evidence="18">Belongs to the protein kinase superfamily. Ser/Thr protein kinase family.</text>
</comment>
<dbReference type="InterPro" id="IPR000719">
    <property type="entry name" value="Prot_kinase_dom"/>
</dbReference>
<dbReference type="PROSITE" id="PS00107">
    <property type="entry name" value="PROTEIN_KINASE_ATP"/>
    <property type="match status" value="1"/>
</dbReference>
<evidence type="ECO:0000259" key="22">
    <source>
        <dbReference type="PROSITE" id="PS50927"/>
    </source>
</evidence>
<dbReference type="Gramene" id="Vitis04g01851.t01">
    <property type="protein sequence ID" value="Vitis04g01851.t01.CDS"/>
    <property type="gene ID" value="Vitis04g01851"/>
</dbReference>
<evidence type="ECO:0000256" key="9">
    <source>
        <dbReference type="ARBA" id="ARBA00022777"/>
    </source>
</evidence>
<accession>A0A438H0S6</accession>